<sequence length="530" mass="57788">MPNYRIKAISNANQSMSGLVLFTYLPTRTDLLKRAKQKLNFKKKYTRLYLPGGEELLTDADITAWLITPPPKRGLEILCSAGEEYVGLRIEAEPEEEPTVATVVELLCSETDGLKFEQDVRDQISNAAHLPGMIQVTALPDLHPGNQFPIGATFVTRDYIHPILIGGDIGCGMAWYRLHLRASRFDNVEGRRKVAGKLNGLEGAWEDGDKRAAWLGDGATGQQEYDKLVGTIGRGNHFAEIQVVDEASGCEETGWTNPVAEGEVLLLVHSGSRGFGKHILEKHTAGLSASLAWCKAGTQEAKVYLEDHDKACSWASLNRDLIAIRFLDLLEPGEEWSINPEEPLEAEITRLKQQLETRKILSIHHNNLTTVSWPPNDPSTTKTAFLHRKGAAPVPGNSLLPLPSSRGTPTLLLHPLPAAMPGTGGRINALSLPHGTGRTMSRGAAAKFATDATVEEALTGYASKKGTGSNQKEETSVVVCDQKNLVWEEAPECYKDVGAVAEEVVRRGLAKVVGKAVPVVCYKVRDEGRN</sequence>
<dbReference type="GO" id="GO:0005525">
    <property type="term" value="F:GTP binding"/>
    <property type="evidence" value="ECO:0007669"/>
    <property type="project" value="UniProtKB-KW"/>
</dbReference>
<dbReference type="PANTHER" id="PTHR11118">
    <property type="entry name" value="RNA-SPLICING LIGASE RTCB HOMOLOG"/>
    <property type="match status" value="1"/>
</dbReference>
<feature type="binding site" evidence="10">
    <location>
        <position position="269"/>
    </location>
    <ligand>
        <name>Mn(2+)</name>
        <dbReference type="ChEBI" id="CHEBI:29035"/>
        <label>2</label>
    </ligand>
</feature>
<dbReference type="InterPro" id="IPR036025">
    <property type="entry name" value="RtcB-like_sf"/>
</dbReference>
<comment type="cofactor">
    <cofactor evidence="10">
        <name>Mn(2+)</name>
        <dbReference type="ChEBI" id="CHEBI:29035"/>
    </cofactor>
    <text evidence="10">Binds 2 manganese ions per subunit.</text>
</comment>
<dbReference type="OrthoDB" id="10249697at2759"/>
<evidence type="ECO:0000256" key="7">
    <source>
        <dbReference type="ARBA" id="ARBA00047746"/>
    </source>
</evidence>
<name>A0A3N4I7A2_ASCIM</name>
<evidence type="ECO:0000256" key="10">
    <source>
        <dbReference type="PIRSR" id="PIRSR601233-3"/>
    </source>
</evidence>
<dbReference type="PANTHER" id="PTHR11118:SF1">
    <property type="entry name" value="RNA-SPLICING LIGASE RTCB HOMOLOG"/>
    <property type="match status" value="1"/>
</dbReference>
<dbReference type="Pfam" id="PF01139">
    <property type="entry name" value="RtcB"/>
    <property type="match status" value="2"/>
</dbReference>
<feature type="active site" description="GMP-histidine intermediate" evidence="8">
    <location>
        <position position="434"/>
    </location>
</feature>
<evidence type="ECO:0000256" key="3">
    <source>
        <dbReference type="ARBA" id="ARBA00022723"/>
    </source>
</evidence>
<dbReference type="GO" id="GO:0170057">
    <property type="term" value="F:RNA ligase (GTP) activity"/>
    <property type="evidence" value="ECO:0007669"/>
    <property type="project" value="UniProtKB-EC"/>
</dbReference>
<keyword evidence="2" id="KW-0436">Ligase</keyword>
<accession>A0A3N4I7A2</accession>
<dbReference type="InterPro" id="IPR001233">
    <property type="entry name" value="RtcB"/>
</dbReference>
<evidence type="ECO:0000313" key="11">
    <source>
        <dbReference type="EMBL" id="RPA81357.1"/>
    </source>
</evidence>
<evidence type="ECO:0000256" key="9">
    <source>
        <dbReference type="PIRSR" id="PIRSR601233-2"/>
    </source>
</evidence>
<feature type="binding site" evidence="9">
    <location>
        <begin position="365"/>
        <end position="366"/>
    </location>
    <ligand>
        <name>GMP</name>
        <dbReference type="ChEBI" id="CHEBI:58115"/>
    </ligand>
</feature>
<keyword evidence="3 10" id="KW-0479">Metal-binding</keyword>
<dbReference type="EMBL" id="ML119680">
    <property type="protein sequence ID" value="RPA81357.1"/>
    <property type="molecule type" value="Genomic_DNA"/>
</dbReference>
<dbReference type="GO" id="GO:0006396">
    <property type="term" value="P:RNA processing"/>
    <property type="evidence" value="ECO:0007669"/>
    <property type="project" value="InterPro"/>
</dbReference>
<keyword evidence="6 10" id="KW-0464">Manganese</keyword>
<evidence type="ECO:0000256" key="1">
    <source>
        <dbReference type="ARBA" id="ARBA00012726"/>
    </source>
</evidence>
<evidence type="ECO:0000313" key="12">
    <source>
        <dbReference type="Proteomes" id="UP000275078"/>
    </source>
</evidence>
<feature type="binding site" evidence="10">
    <location>
        <position position="365"/>
    </location>
    <ligand>
        <name>Mn(2+)</name>
        <dbReference type="ChEBI" id="CHEBI:29035"/>
        <label>2</label>
    </ligand>
</feature>
<evidence type="ECO:0000256" key="6">
    <source>
        <dbReference type="ARBA" id="ARBA00023211"/>
    </source>
</evidence>
<dbReference type="SUPFAM" id="SSF103365">
    <property type="entry name" value="Hypothetical protein PH1602"/>
    <property type="match status" value="1"/>
</dbReference>
<feature type="binding site" evidence="10">
    <location>
        <position position="237"/>
    </location>
    <ligand>
        <name>Mn(2+)</name>
        <dbReference type="ChEBI" id="CHEBI:29035"/>
        <label>1</label>
    </ligand>
</feature>
<organism evidence="11 12">
    <name type="scientific">Ascobolus immersus RN42</name>
    <dbReference type="NCBI Taxonomy" id="1160509"/>
    <lineage>
        <taxon>Eukaryota</taxon>
        <taxon>Fungi</taxon>
        <taxon>Dikarya</taxon>
        <taxon>Ascomycota</taxon>
        <taxon>Pezizomycotina</taxon>
        <taxon>Pezizomycetes</taxon>
        <taxon>Pezizales</taxon>
        <taxon>Ascobolaceae</taxon>
        <taxon>Ascobolus</taxon>
    </lineage>
</organism>
<dbReference type="AlphaFoldDB" id="A0A3N4I7A2"/>
<evidence type="ECO:0000256" key="4">
    <source>
        <dbReference type="ARBA" id="ARBA00022741"/>
    </source>
</evidence>
<proteinExistence type="predicted"/>
<comment type="catalytic activity">
    <reaction evidence="7">
        <text>a 3'-end 3'-phospho-ribonucleotide-RNA + a 5'-end dephospho-ribonucleoside-RNA + GTP = a ribonucleotidyl-ribonucleotide-RNA + GMP + diphosphate</text>
        <dbReference type="Rhea" id="RHEA:68076"/>
        <dbReference type="Rhea" id="RHEA-COMP:10463"/>
        <dbReference type="Rhea" id="RHEA-COMP:13936"/>
        <dbReference type="Rhea" id="RHEA-COMP:17355"/>
        <dbReference type="ChEBI" id="CHEBI:33019"/>
        <dbReference type="ChEBI" id="CHEBI:37565"/>
        <dbReference type="ChEBI" id="CHEBI:58115"/>
        <dbReference type="ChEBI" id="CHEBI:83062"/>
        <dbReference type="ChEBI" id="CHEBI:138284"/>
        <dbReference type="ChEBI" id="CHEBI:173118"/>
        <dbReference type="EC" id="6.5.1.8"/>
    </reaction>
</comment>
<evidence type="ECO:0000256" key="8">
    <source>
        <dbReference type="PIRSR" id="PIRSR601233-1"/>
    </source>
</evidence>
<dbReference type="EC" id="6.5.1.8" evidence="1"/>
<protein>
    <recommendedName>
        <fullName evidence="1">3'-phosphate/5'-hydroxy nucleic acid ligase</fullName>
        <ecNumber evidence="1">6.5.1.8</ecNumber>
    </recommendedName>
</protein>
<dbReference type="Gene3D" id="3.90.1860.10">
    <property type="entry name" value="tRNA-splicing ligase RtcB"/>
    <property type="match status" value="1"/>
</dbReference>
<dbReference type="GO" id="GO:0003972">
    <property type="term" value="F:RNA ligase (ATP) activity"/>
    <property type="evidence" value="ECO:0007669"/>
    <property type="project" value="TreeGrafter"/>
</dbReference>
<evidence type="ECO:0000256" key="5">
    <source>
        <dbReference type="ARBA" id="ARBA00023134"/>
    </source>
</evidence>
<feature type="binding site" evidence="9">
    <location>
        <begin position="434"/>
        <end position="437"/>
    </location>
    <ligand>
        <name>GMP</name>
        <dbReference type="ChEBI" id="CHEBI:58115"/>
    </ligand>
</feature>
<dbReference type="STRING" id="1160509.A0A3N4I7A2"/>
<dbReference type="GO" id="GO:0046872">
    <property type="term" value="F:metal ion binding"/>
    <property type="evidence" value="ECO:0007669"/>
    <property type="project" value="UniProtKB-KW"/>
</dbReference>
<keyword evidence="5 9" id="KW-0342">GTP-binding</keyword>
<reference evidence="11 12" key="1">
    <citation type="journal article" date="2018" name="Nat. Ecol. Evol.">
        <title>Pezizomycetes genomes reveal the molecular basis of ectomycorrhizal truffle lifestyle.</title>
        <authorList>
            <person name="Murat C."/>
            <person name="Payen T."/>
            <person name="Noel B."/>
            <person name="Kuo A."/>
            <person name="Morin E."/>
            <person name="Chen J."/>
            <person name="Kohler A."/>
            <person name="Krizsan K."/>
            <person name="Balestrini R."/>
            <person name="Da Silva C."/>
            <person name="Montanini B."/>
            <person name="Hainaut M."/>
            <person name="Levati E."/>
            <person name="Barry K.W."/>
            <person name="Belfiori B."/>
            <person name="Cichocki N."/>
            <person name="Clum A."/>
            <person name="Dockter R.B."/>
            <person name="Fauchery L."/>
            <person name="Guy J."/>
            <person name="Iotti M."/>
            <person name="Le Tacon F."/>
            <person name="Lindquist E.A."/>
            <person name="Lipzen A."/>
            <person name="Malagnac F."/>
            <person name="Mello A."/>
            <person name="Molinier V."/>
            <person name="Miyauchi S."/>
            <person name="Poulain J."/>
            <person name="Riccioni C."/>
            <person name="Rubini A."/>
            <person name="Sitrit Y."/>
            <person name="Splivallo R."/>
            <person name="Traeger S."/>
            <person name="Wang M."/>
            <person name="Zifcakova L."/>
            <person name="Wipf D."/>
            <person name="Zambonelli A."/>
            <person name="Paolocci F."/>
            <person name="Nowrousian M."/>
            <person name="Ottonello S."/>
            <person name="Baldrian P."/>
            <person name="Spatafora J.W."/>
            <person name="Henrissat B."/>
            <person name="Nagy L.G."/>
            <person name="Aury J.M."/>
            <person name="Wincker P."/>
            <person name="Grigoriev I.V."/>
            <person name="Bonfante P."/>
            <person name="Martin F.M."/>
        </authorList>
    </citation>
    <scope>NUCLEOTIDE SEQUENCE [LARGE SCALE GENOMIC DNA]</scope>
    <source>
        <strain evidence="11 12">RN42</strain>
    </source>
</reference>
<evidence type="ECO:0000256" key="2">
    <source>
        <dbReference type="ARBA" id="ARBA00022598"/>
    </source>
</evidence>
<feature type="binding site" evidence="9">
    <location>
        <position position="523"/>
    </location>
    <ligand>
        <name>GMP</name>
        <dbReference type="ChEBI" id="CHEBI:58115"/>
    </ligand>
</feature>
<dbReference type="Proteomes" id="UP000275078">
    <property type="component" value="Unassembled WGS sequence"/>
</dbReference>
<feature type="binding site" evidence="10">
    <location>
        <position position="168"/>
    </location>
    <ligand>
        <name>Mn(2+)</name>
        <dbReference type="ChEBI" id="CHEBI:29035"/>
        <label>1</label>
    </ligand>
</feature>
<feature type="binding site" evidence="9">
    <location>
        <begin position="236"/>
        <end position="240"/>
    </location>
    <ligand>
        <name>GMP</name>
        <dbReference type="ChEBI" id="CHEBI:58115"/>
    </ligand>
</feature>
<gene>
    <name evidence="11" type="ORF">BJ508DRAFT_414798</name>
</gene>
<keyword evidence="12" id="KW-1185">Reference proteome</keyword>
<keyword evidence="4 9" id="KW-0547">Nucleotide-binding</keyword>